<dbReference type="RefSeq" id="WP_133879911.1">
    <property type="nucleotide sequence ID" value="NZ_MWIN01000014.1"/>
</dbReference>
<protein>
    <submittedName>
        <fullName evidence="2">Uncharacterized protein</fullName>
    </submittedName>
</protein>
<reference evidence="2 3" key="1">
    <citation type="submission" date="2019-03" db="EMBL/GenBank/DDBJ databases">
        <title>Genomic Encyclopedia of Type Strains, Phase IV (KMG-IV): sequencing the most valuable type-strain genomes for metagenomic binning, comparative biology and taxonomic classification.</title>
        <authorList>
            <person name="Goeker M."/>
        </authorList>
    </citation>
    <scope>NUCLEOTIDE SEQUENCE [LARGE SCALE GENOMIC DNA]</scope>
    <source>
        <strain evidence="2 3">DSM 26377</strain>
    </source>
</reference>
<keyword evidence="3" id="KW-1185">Reference proteome</keyword>
<name>A0A4R7PBH1_9GAMM</name>
<comment type="caution">
    <text evidence="2">The sequence shown here is derived from an EMBL/GenBank/DDBJ whole genome shotgun (WGS) entry which is preliminary data.</text>
</comment>
<dbReference type="Proteomes" id="UP000295341">
    <property type="component" value="Unassembled WGS sequence"/>
</dbReference>
<organism evidence="2 3">
    <name type="scientific">Panacagrimonas perspica</name>
    <dbReference type="NCBI Taxonomy" id="381431"/>
    <lineage>
        <taxon>Bacteria</taxon>
        <taxon>Pseudomonadati</taxon>
        <taxon>Pseudomonadota</taxon>
        <taxon>Gammaproteobacteria</taxon>
        <taxon>Nevskiales</taxon>
        <taxon>Nevskiaceae</taxon>
        <taxon>Panacagrimonas</taxon>
    </lineage>
</organism>
<evidence type="ECO:0000313" key="2">
    <source>
        <dbReference type="EMBL" id="TDU31318.1"/>
    </source>
</evidence>
<proteinExistence type="predicted"/>
<accession>A0A4R7PBH1</accession>
<evidence type="ECO:0000313" key="3">
    <source>
        <dbReference type="Proteomes" id="UP000295341"/>
    </source>
</evidence>
<feature type="region of interest" description="Disordered" evidence="1">
    <location>
        <begin position="72"/>
        <end position="100"/>
    </location>
</feature>
<dbReference type="AlphaFoldDB" id="A0A4R7PBH1"/>
<feature type="compositionally biased region" description="Basic and acidic residues" evidence="1">
    <location>
        <begin position="75"/>
        <end position="85"/>
    </location>
</feature>
<sequence length="100" mass="11716">MADAYVLIERYTLRNDPTRALTAEQRKAWAAEAATVLGALRTALSRRLEPNDDRAERERRKAWVHQFVTGFRPVKPLDSDPESWRPEPPFWMRNGREPKK</sequence>
<gene>
    <name evidence="2" type="ORF">DFR24_0682</name>
</gene>
<evidence type="ECO:0000256" key="1">
    <source>
        <dbReference type="SAM" id="MobiDB-lite"/>
    </source>
</evidence>
<dbReference type="EMBL" id="SOBT01000008">
    <property type="protein sequence ID" value="TDU31318.1"/>
    <property type="molecule type" value="Genomic_DNA"/>
</dbReference>